<accession>R4YX72</accession>
<feature type="domain" description="MIP18 family-like" evidence="1">
    <location>
        <begin position="92"/>
        <end position="165"/>
    </location>
</feature>
<dbReference type="PANTHER" id="PTHR42831:SF1">
    <property type="entry name" value="FE-S PROTEIN MATURATION AUXILIARY FACTOR YITW"/>
    <property type="match status" value="1"/>
</dbReference>
<dbReference type="SUPFAM" id="SSF117916">
    <property type="entry name" value="Fe-S cluster assembly (FSCA) domain-like"/>
    <property type="match status" value="1"/>
</dbReference>
<sequence length="189" mass="20442">MSGIASAMRPLSRDCDAVTVPNGEKVVLSEGDKVRVVQELGGSFTVKTDYGNLMRVDGMDADALGRELPKELADKIARDAERAKGPFSMEYVEEALQEVYDPEIPVSIVELGLVYRVEEVILDDGRRRIEIDMTMTAPGCGMGDVLTGDAKKATEAVPGVDEAEVQLVFSPPWGAHMMSDAVKLELGLL</sequence>
<evidence type="ECO:0000313" key="3">
    <source>
        <dbReference type="Proteomes" id="UP000018291"/>
    </source>
</evidence>
<name>R4YX72_9ACTN</name>
<keyword evidence="3" id="KW-1185">Reference proteome</keyword>
<dbReference type="Gene3D" id="3.30.300.130">
    <property type="entry name" value="Fe-S cluster assembly (FSCA)"/>
    <property type="match status" value="1"/>
</dbReference>
<dbReference type="PANTHER" id="PTHR42831">
    <property type="entry name" value="FE-S PROTEIN MATURATION AUXILIARY FACTOR YITW"/>
    <property type="match status" value="1"/>
</dbReference>
<protein>
    <recommendedName>
        <fullName evidence="1">MIP18 family-like domain-containing protein</fullName>
    </recommendedName>
</protein>
<evidence type="ECO:0000313" key="2">
    <source>
        <dbReference type="EMBL" id="CCM62748.1"/>
    </source>
</evidence>
<dbReference type="InterPro" id="IPR002744">
    <property type="entry name" value="MIP18-like"/>
</dbReference>
<dbReference type="Pfam" id="PF01883">
    <property type="entry name" value="FeS_assembly_P"/>
    <property type="match status" value="1"/>
</dbReference>
<gene>
    <name evidence="2" type="ORF">BN381_130306</name>
</gene>
<organism evidence="2 3">
    <name type="scientific">Candidatus Neomicrothrix parvicella RN1</name>
    <dbReference type="NCBI Taxonomy" id="1229780"/>
    <lineage>
        <taxon>Bacteria</taxon>
        <taxon>Bacillati</taxon>
        <taxon>Actinomycetota</taxon>
        <taxon>Acidimicrobiia</taxon>
        <taxon>Acidimicrobiales</taxon>
        <taxon>Microthrixaceae</taxon>
        <taxon>Candidatus Neomicrothrix</taxon>
    </lineage>
</organism>
<dbReference type="eggNOG" id="COG2151">
    <property type="taxonomic scope" value="Bacteria"/>
</dbReference>
<dbReference type="AlphaFoldDB" id="R4YX72"/>
<dbReference type="NCBIfam" id="TIGR03406">
    <property type="entry name" value="FeS_long_SufT"/>
    <property type="match status" value="1"/>
</dbReference>
<dbReference type="InterPro" id="IPR052339">
    <property type="entry name" value="Fe-S_Maturation_MIP18"/>
</dbReference>
<dbReference type="InterPro" id="IPR017776">
    <property type="entry name" value="FeS_assembly_SufT_put"/>
</dbReference>
<dbReference type="HOGENOM" id="CLU_091588_1_0_11"/>
<dbReference type="STRING" id="1229780.BN381_130306"/>
<dbReference type="InterPro" id="IPR034904">
    <property type="entry name" value="FSCA_dom_sf"/>
</dbReference>
<dbReference type="Proteomes" id="UP000018291">
    <property type="component" value="Unassembled WGS sequence"/>
</dbReference>
<reference evidence="2 3" key="1">
    <citation type="journal article" date="2013" name="ISME J.">
        <title>Metabolic model for the filamentous 'Candidatus Microthrix parvicella' based on genomic and metagenomic analyses.</title>
        <authorList>
            <person name="Jon McIlroy S."/>
            <person name="Kristiansen R."/>
            <person name="Albertsen M."/>
            <person name="Michael Karst S."/>
            <person name="Rossetti S."/>
            <person name="Lund Nielsen J."/>
            <person name="Tandoi V."/>
            <person name="James Seviour R."/>
            <person name="Nielsen P.H."/>
        </authorList>
    </citation>
    <scope>NUCLEOTIDE SEQUENCE [LARGE SCALE GENOMIC DNA]</scope>
    <source>
        <strain evidence="2 3">RN1</strain>
    </source>
</reference>
<dbReference type="EMBL" id="CANL01000005">
    <property type="protein sequence ID" value="CCM62748.1"/>
    <property type="molecule type" value="Genomic_DNA"/>
</dbReference>
<comment type="caution">
    <text evidence="2">The sequence shown here is derived from an EMBL/GenBank/DDBJ whole genome shotgun (WGS) entry which is preliminary data.</text>
</comment>
<evidence type="ECO:0000259" key="1">
    <source>
        <dbReference type="Pfam" id="PF01883"/>
    </source>
</evidence>
<proteinExistence type="predicted"/>